<protein>
    <recommendedName>
        <fullName evidence="17">Sodium:solute symporter family protein</fullName>
    </recommendedName>
</protein>
<dbReference type="PANTHER" id="PTHR48086">
    <property type="entry name" value="SODIUM/PROLINE SYMPORTER-RELATED"/>
    <property type="match status" value="1"/>
</dbReference>
<evidence type="ECO:0000256" key="2">
    <source>
        <dbReference type="ARBA" id="ARBA00006434"/>
    </source>
</evidence>
<keyword evidence="9" id="KW-0406">Ion transport</keyword>
<evidence type="ECO:0000313" key="15">
    <source>
        <dbReference type="EMBL" id="QJE30096.1"/>
    </source>
</evidence>
<evidence type="ECO:0000256" key="7">
    <source>
        <dbReference type="ARBA" id="ARBA00022989"/>
    </source>
</evidence>
<evidence type="ECO:0000256" key="12">
    <source>
        <dbReference type="ARBA" id="ARBA00033708"/>
    </source>
</evidence>
<sequence length="482" mass="54481">MQFSWWYLFVSIPVIWSLWIGFRVFRGINKPSDFFWYPEGMSSEKLRDSLTASNISVGSAIFAFLSFGYSYKLAAFISPLTWLLGFFILYKVFPRIENSEKRTLHGFLANRYDSRFIGYFASLLSIIGFLGTYGIEILVGIKIANVLFPNVSSIYIILGLSLVVCTYTALGGFKAVIDTEKMQLWFSYVGIAAVFGFLISHNENVLSLETLASDHWGFSNLSVLFVLSLIVVNVPWQLIDMSVWQRVCSMRDQKDIKKGLSQSIYSIGISWCVLISLGVLLNYFPDFTAPSNNDYGSLLLSYLQEPWAFALFAAGCFAALVSTADTLLIASIQTFVFDILYPSHSLKTIEDTNDPEKMKGLLRYGRKMVYLFGLISPLFIYLVSIVIPGVLDLFFLVYSAQIILLIPICVAIFRKDCVRMRKYAIFSLSAGFLASVCMMVWMLFHPVEYVYLSAPLVSILVSAIPWFFIKKGEGYDTGVNKR</sequence>
<evidence type="ECO:0000313" key="16">
    <source>
        <dbReference type="Proteomes" id="UP000501982"/>
    </source>
</evidence>
<evidence type="ECO:0000256" key="4">
    <source>
        <dbReference type="ARBA" id="ARBA00022475"/>
    </source>
</evidence>
<feature type="transmembrane region" description="Helical" evidence="14">
    <location>
        <begin position="73"/>
        <end position="93"/>
    </location>
</feature>
<feature type="transmembrane region" description="Helical" evidence="14">
    <location>
        <begin position="450"/>
        <end position="469"/>
    </location>
</feature>
<gene>
    <name evidence="15" type="ORF">HHO38_18205</name>
</gene>
<keyword evidence="11" id="KW-0739">Sodium transport</keyword>
<keyword evidence="7 14" id="KW-1133">Transmembrane helix</keyword>
<evidence type="ECO:0000256" key="9">
    <source>
        <dbReference type="ARBA" id="ARBA00023065"/>
    </source>
</evidence>
<accession>A0A415MLT8</accession>
<dbReference type="InterPro" id="IPR038377">
    <property type="entry name" value="Na/Glc_symporter_sf"/>
</dbReference>
<comment type="subcellular location">
    <subcellularLocation>
        <location evidence="1">Cell membrane</location>
        <topology evidence="1">Multi-pass membrane protein</topology>
    </subcellularLocation>
</comment>
<keyword evidence="5 14" id="KW-0812">Transmembrane</keyword>
<comment type="catalytic activity">
    <reaction evidence="12">
        <text>L-proline(in) + Na(+)(in) = L-proline(out) + Na(+)(out)</text>
        <dbReference type="Rhea" id="RHEA:28967"/>
        <dbReference type="ChEBI" id="CHEBI:29101"/>
        <dbReference type="ChEBI" id="CHEBI:60039"/>
    </reaction>
</comment>
<feature type="transmembrane region" description="Helical" evidence="14">
    <location>
        <begin position="185"/>
        <end position="201"/>
    </location>
</feature>
<organism evidence="15 16">
    <name type="scientific">Parabacteroides distasonis</name>
    <dbReference type="NCBI Taxonomy" id="823"/>
    <lineage>
        <taxon>Bacteria</taxon>
        <taxon>Pseudomonadati</taxon>
        <taxon>Bacteroidota</taxon>
        <taxon>Bacteroidia</taxon>
        <taxon>Bacteroidales</taxon>
        <taxon>Tannerellaceae</taxon>
        <taxon>Parabacteroides</taxon>
    </lineage>
</organism>
<evidence type="ECO:0000256" key="11">
    <source>
        <dbReference type="ARBA" id="ARBA00023201"/>
    </source>
</evidence>
<keyword evidence="6" id="KW-0769">Symport</keyword>
<keyword evidence="10 14" id="KW-0472">Membrane</keyword>
<feature type="transmembrane region" description="Helical" evidence="14">
    <location>
        <begin position="6"/>
        <end position="25"/>
    </location>
</feature>
<dbReference type="PANTHER" id="PTHR48086:SF3">
    <property type="entry name" value="SODIUM_PROLINE SYMPORTER"/>
    <property type="match status" value="1"/>
</dbReference>
<dbReference type="EMBL" id="CP051672">
    <property type="protein sequence ID" value="QJE30096.1"/>
    <property type="molecule type" value="Genomic_DNA"/>
</dbReference>
<dbReference type="GO" id="GO:0006814">
    <property type="term" value="P:sodium ion transport"/>
    <property type="evidence" value="ECO:0007669"/>
    <property type="project" value="UniProtKB-KW"/>
</dbReference>
<dbReference type="GO" id="GO:0015293">
    <property type="term" value="F:symporter activity"/>
    <property type="evidence" value="ECO:0007669"/>
    <property type="project" value="UniProtKB-KW"/>
</dbReference>
<evidence type="ECO:0000256" key="13">
    <source>
        <dbReference type="RuleBase" id="RU362091"/>
    </source>
</evidence>
<comment type="similarity">
    <text evidence="2 13">Belongs to the sodium:solute symporter (SSF) (TC 2.A.21) family.</text>
</comment>
<keyword evidence="4" id="KW-1003">Cell membrane</keyword>
<dbReference type="Proteomes" id="UP000501982">
    <property type="component" value="Chromosome"/>
</dbReference>
<evidence type="ECO:0000256" key="3">
    <source>
        <dbReference type="ARBA" id="ARBA00022448"/>
    </source>
</evidence>
<reference evidence="15 16" key="1">
    <citation type="submission" date="2020-04" db="EMBL/GenBank/DDBJ databases">
        <title>Complete Genomes and Methylome analysis of CBBP consortium that reverse antibiotic-induced susceptibility to vancomycin-resistant Enterococcus faecium infection.</title>
        <authorList>
            <person name="Fomenkov A."/>
            <person name="Zhang Z."/>
            <person name="Pamer E."/>
            <person name="Roberts R.J."/>
        </authorList>
    </citation>
    <scope>NUCLEOTIDE SEQUENCE [LARGE SCALE GENOMIC DNA]</scope>
    <source>
        <strain evidence="16">CBBP</strain>
    </source>
</reference>
<dbReference type="Pfam" id="PF00474">
    <property type="entry name" value="SSF"/>
    <property type="match status" value="1"/>
</dbReference>
<evidence type="ECO:0000256" key="8">
    <source>
        <dbReference type="ARBA" id="ARBA00023053"/>
    </source>
</evidence>
<feature type="transmembrane region" description="Helical" evidence="14">
    <location>
        <begin position="368"/>
        <end position="387"/>
    </location>
</feature>
<feature type="transmembrane region" description="Helical" evidence="14">
    <location>
        <begin position="307"/>
        <end position="330"/>
    </location>
</feature>
<feature type="transmembrane region" description="Helical" evidence="14">
    <location>
        <begin position="425"/>
        <end position="444"/>
    </location>
</feature>
<feature type="transmembrane region" description="Helical" evidence="14">
    <location>
        <begin position="221"/>
        <end position="243"/>
    </location>
</feature>
<feature type="transmembrane region" description="Helical" evidence="14">
    <location>
        <begin position="116"/>
        <end position="141"/>
    </location>
</feature>
<dbReference type="RefSeq" id="WP_005863249.1">
    <property type="nucleotide sequence ID" value="NZ_AP019729.1"/>
</dbReference>
<dbReference type="InterPro" id="IPR001734">
    <property type="entry name" value="Na/solute_symporter"/>
</dbReference>
<dbReference type="GO" id="GO:0005886">
    <property type="term" value="C:plasma membrane"/>
    <property type="evidence" value="ECO:0007669"/>
    <property type="project" value="UniProtKB-SubCell"/>
</dbReference>
<evidence type="ECO:0000256" key="1">
    <source>
        <dbReference type="ARBA" id="ARBA00004651"/>
    </source>
</evidence>
<evidence type="ECO:0000256" key="14">
    <source>
        <dbReference type="SAM" id="Phobius"/>
    </source>
</evidence>
<feature type="transmembrane region" description="Helical" evidence="14">
    <location>
        <begin position="393"/>
        <end position="413"/>
    </location>
</feature>
<dbReference type="Gene3D" id="1.20.1730.10">
    <property type="entry name" value="Sodium/glucose cotransporter"/>
    <property type="match status" value="1"/>
</dbReference>
<evidence type="ECO:0000256" key="6">
    <source>
        <dbReference type="ARBA" id="ARBA00022847"/>
    </source>
</evidence>
<evidence type="ECO:0008006" key="17">
    <source>
        <dbReference type="Google" id="ProtNLM"/>
    </source>
</evidence>
<dbReference type="InterPro" id="IPR050277">
    <property type="entry name" value="Sodium:Solute_Symporter"/>
</dbReference>
<keyword evidence="8" id="KW-0915">Sodium</keyword>
<dbReference type="PROSITE" id="PS50283">
    <property type="entry name" value="NA_SOLUT_SYMP_3"/>
    <property type="match status" value="1"/>
</dbReference>
<dbReference type="AlphaFoldDB" id="A0A415MLT8"/>
<feature type="transmembrane region" description="Helical" evidence="14">
    <location>
        <begin position="264"/>
        <end position="284"/>
    </location>
</feature>
<feature type="transmembrane region" description="Helical" evidence="14">
    <location>
        <begin position="153"/>
        <end position="173"/>
    </location>
</feature>
<evidence type="ECO:0000256" key="5">
    <source>
        <dbReference type="ARBA" id="ARBA00022692"/>
    </source>
</evidence>
<name>A0A415MLT8_PARDI</name>
<keyword evidence="3" id="KW-0813">Transport</keyword>
<evidence type="ECO:0000256" key="10">
    <source>
        <dbReference type="ARBA" id="ARBA00023136"/>
    </source>
</evidence>
<proteinExistence type="inferred from homology"/>